<reference evidence="1 2" key="2">
    <citation type="journal article" date="2022" name="Mol. Ecol. Resour.">
        <title>The genomes of chicory, endive, great burdock and yacon provide insights into Asteraceae paleo-polyploidization history and plant inulin production.</title>
        <authorList>
            <person name="Fan W."/>
            <person name="Wang S."/>
            <person name="Wang H."/>
            <person name="Wang A."/>
            <person name="Jiang F."/>
            <person name="Liu H."/>
            <person name="Zhao H."/>
            <person name="Xu D."/>
            <person name="Zhang Y."/>
        </authorList>
    </citation>
    <scope>NUCLEOTIDE SEQUENCE [LARGE SCALE GENOMIC DNA]</scope>
    <source>
        <strain evidence="2">cv. Yunnan</strain>
        <tissue evidence="1">Leaves</tissue>
    </source>
</reference>
<proteinExistence type="predicted"/>
<reference evidence="2" key="1">
    <citation type="journal article" date="2022" name="Mol. Ecol. Resour.">
        <title>The genomes of chicory, endive, great burdock and yacon provide insights into Asteraceae palaeo-polyploidization history and plant inulin production.</title>
        <authorList>
            <person name="Fan W."/>
            <person name="Wang S."/>
            <person name="Wang H."/>
            <person name="Wang A."/>
            <person name="Jiang F."/>
            <person name="Liu H."/>
            <person name="Zhao H."/>
            <person name="Xu D."/>
            <person name="Zhang Y."/>
        </authorList>
    </citation>
    <scope>NUCLEOTIDE SEQUENCE [LARGE SCALE GENOMIC DNA]</scope>
    <source>
        <strain evidence="2">cv. Yunnan</strain>
    </source>
</reference>
<keyword evidence="2" id="KW-1185">Reference proteome</keyword>
<name>A0ACB9JIF6_9ASTR</name>
<evidence type="ECO:0000313" key="1">
    <source>
        <dbReference type="EMBL" id="KAI3819951.1"/>
    </source>
</evidence>
<comment type="caution">
    <text evidence="1">The sequence shown here is derived from an EMBL/GenBank/DDBJ whole genome shotgun (WGS) entry which is preliminary data.</text>
</comment>
<organism evidence="1 2">
    <name type="scientific">Smallanthus sonchifolius</name>
    <dbReference type="NCBI Taxonomy" id="185202"/>
    <lineage>
        <taxon>Eukaryota</taxon>
        <taxon>Viridiplantae</taxon>
        <taxon>Streptophyta</taxon>
        <taxon>Embryophyta</taxon>
        <taxon>Tracheophyta</taxon>
        <taxon>Spermatophyta</taxon>
        <taxon>Magnoliopsida</taxon>
        <taxon>eudicotyledons</taxon>
        <taxon>Gunneridae</taxon>
        <taxon>Pentapetalae</taxon>
        <taxon>asterids</taxon>
        <taxon>campanulids</taxon>
        <taxon>Asterales</taxon>
        <taxon>Asteraceae</taxon>
        <taxon>Asteroideae</taxon>
        <taxon>Heliantheae alliance</taxon>
        <taxon>Millerieae</taxon>
        <taxon>Smallanthus</taxon>
    </lineage>
</organism>
<dbReference type="Proteomes" id="UP001056120">
    <property type="component" value="Linkage Group LG04"/>
</dbReference>
<gene>
    <name evidence="1" type="ORF">L1987_13805</name>
</gene>
<accession>A0ACB9JIF6</accession>
<evidence type="ECO:0000313" key="2">
    <source>
        <dbReference type="Proteomes" id="UP001056120"/>
    </source>
</evidence>
<protein>
    <submittedName>
        <fullName evidence="1">Uncharacterized protein</fullName>
    </submittedName>
</protein>
<dbReference type="EMBL" id="CM042021">
    <property type="protein sequence ID" value="KAI3819951.1"/>
    <property type="molecule type" value="Genomic_DNA"/>
</dbReference>
<sequence>MAKQLSKEKESPVSSTCSPSKRARKQDPQYTSPTITLPRRRNLFWDKSEEEMLKEGVQRFSCTDDKRIPWKKILEFGRDEFDKSRTAIDLKDKWRNICKENPAIKKQKL</sequence>